<dbReference type="InterPro" id="IPR013103">
    <property type="entry name" value="RVT_2"/>
</dbReference>
<keyword evidence="3" id="KW-1185">Reference proteome</keyword>
<reference evidence="3" key="1">
    <citation type="submission" date="2017-03" db="EMBL/GenBank/DDBJ databases">
        <title>Phytopthora megakarya and P. palmivora, two closely related causual agents of cacao black pod achieved similar genome size and gene model numbers by different mechanisms.</title>
        <authorList>
            <person name="Ali S."/>
            <person name="Shao J."/>
            <person name="Larry D.J."/>
            <person name="Kronmiller B."/>
            <person name="Shen D."/>
            <person name="Strem M.D."/>
            <person name="Melnick R.L."/>
            <person name="Guiltinan M.J."/>
            <person name="Tyler B.M."/>
            <person name="Meinhardt L.W."/>
            <person name="Bailey B.A."/>
        </authorList>
    </citation>
    <scope>NUCLEOTIDE SEQUENCE [LARGE SCALE GENOMIC DNA]</scope>
    <source>
        <strain evidence="3">zdho120</strain>
    </source>
</reference>
<dbReference type="AlphaFoldDB" id="A0A225V6X8"/>
<name>A0A225V6X8_9STRA</name>
<accession>A0A225V6X8</accession>
<feature type="domain" description="Reverse transcriptase Ty1/copia-type" evidence="1">
    <location>
        <begin position="23"/>
        <end position="235"/>
    </location>
</feature>
<gene>
    <name evidence="2" type="ORF">PHMEG_00027543</name>
</gene>
<dbReference type="Pfam" id="PF07727">
    <property type="entry name" value="RVT_2"/>
    <property type="match status" value="1"/>
</dbReference>
<dbReference type="STRING" id="4795.A0A225V6X8"/>
<organism evidence="2 3">
    <name type="scientific">Phytophthora megakarya</name>
    <dbReference type="NCBI Taxonomy" id="4795"/>
    <lineage>
        <taxon>Eukaryota</taxon>
        <taxon>Sar</taxon>
        <taxon>Stramenopiles</taxon>
        <taxon>Oomycota</taxon>
        <taxon>Peronosporomycetes</taxon>
        <taxon>Peronosporales</taxon>
        <taxon>Peronosporaceae</taxon>
        <taxon>Phytophthora</taxon>
    </lineage>
</organism>
<evidence type="ECO:0000313" key="2">
    <source>
        <dbReference type="EMBL" id="OWZ01133.1"/>
    </source>
</evidence>
<sequence length="245" mass="28651">MNSPQWREWEEALKKEYQSLMKNGTWKLVDRPKDESGRPVKVVTTGWVLKVKRDEHGEILRYKARLVVHGYKQRFGFEYWKMYAPVVRWMTMLVVLLLARLLGLDVDQIDFETAFLNSDIDEAKIYVKQPAEFDDGTDRVCLLLKGLYGLKQAARLWYLTLHKQLKKLVLKRSVFDVGLYYKWIDGRSLMVTAYVDDMMIIGARKDIDQLKQDLQKKLALKNMGRVHCLLGMEVNYVPGKSLSIS</sequence>
<dbReference type="OrthoDB" id="119018at2759"/>
<evidence type="ECO:0000259" key="1">
    <source>
        <dbReference type="Pfam" id="PF07727"/>
    </source>
</evidence>
<protein>
    <submittedName>
        <fullName evidence="2">Polyprotein</fullName>
    </submittedName>
</protein>
<comment type="caution">
    <text evidence="2">The sequence shown here is derived from an EMBL/GenBank/DDBJ whole genome shotgun (WGS) entry which is preliminary data.</text>
</comment>
<evidence type="ECO:0000313" key="3">
    <source>
        <dbReference type="Proteomes" id="UP000198211"/>
    </source>
</evidence>
<dbReference type="Proteomes" id="UP000198211">
    <property type="component" value="Unassembled WGS sequence"/>
</dbReference>
<dbReference type="EMBL" id="NBNE01007083">
    <property type="protein sequence ID" value="OWZ01133.1"/>
    <property type="molecule type" value="Genomic_DNA"/>
</dbReference>
<proteinExistence type="predicted"/>